<dbReference type="PANTHER" id="PTHR34580">
    <property type="match status" value="1"/>
</dbReference>
<keyword evidence="4" id="KW-1185">Reference proteome</keyword>
<name>A0A285CTH9_9RHOB</name>
<dbReference type="OrthoDB" id="7626446at2"/>
<evidence type="ECO:0000313" key="4">
    <source>
        <dbReference type="Proteomes" id="UP000219467"/>
    </source>
</evidence>
<reference evidence="4" key="1">
    <citation type="submission" date="2017-08" db="EMBL/GenBank/DDBJ databases">
        <authorList>
            <person name="Varghese N."/>
            <person name="Submissions S."/>
        </authorList>
    </citation>
    <scope>NUCLEOTIDE SEQUENCE [LARGE SCALE GENOMIC DNA]</scope>
    <source>
        <strain evidence="4">JA234</strain>
    </source>
</reference>
<keyword evidence="3" id="KW-0238">DNA-binding</keyword>
<evidence type="ECO:0000259" key="2">
    <source>
        <dbReference type="Pfam" id="PF25583"/>
    </source>
</evidence>
<dbReference type="Pfam" id="PF25583">
    <property type="entry name" value="WCX"/>
    <property type="match status" value="1"/>
</dbReference>
<dbReference type="InterPro" id="IPR026881">
    <property type="entry name" value="WYL_dom"/>
</dbReference>
<dbReference type="InterPro" id="IPR057727">
    <property type="entry name" value="WCX_dom"/>
</dbReference>
<proteinExistence type="predicted"/>
<dbReference type="Proteomes" id="UP000219467">
    <property type="component" value="Unassembled WGS sequence"/>
</dbReference>
<feature type="domain" description="WYL" evidence="1">
    <location>
        <begin position="153"/>
        <end position="220"/>
    </location>
</feature>
<organism evidence="3 4">
    <name type="scientific">Cereibacter ovatus</name>
    <dbReference type="NCBI Taxonomy" id="439529"/>
    <lineage>
        <taxon>Bacteria</taxon>
        <taxon>Pseudomonadati</taxon>
        <taxon>Pseudomonadota</taxon>
        <taxon>Alphaproteobacteria</taxon>
        <taxon>Rhodobacterales</taxon>
        <taxon>Paracoccaceae</taxon>
        <taxon>Cereibacter</taxon>
    </lineage>
</organism>
<dbReference type="Pfam" id="PF13280">
    <property type="entry name" value="WYL"/>
    <property type="match status" value="1"/>
</dbReference>
<gene>
    <name evidence="3" type="ORF">SAMN05878503_10734</name>
</gene>
<dbReference type="InterPro" id="IPR051534">
    <property type="entry name" value="CBASS_pafABC_assoc_protein"/>
</dbReference>
<evidence type="ECO:0000259" key="1">
    <source>
        <dbReference type="Pfam" id="PF13280"/>
    </source>
</evidence>
<protein>
    <submittedName>
        <fullName evidence="3">Predicted DNA-binding transcriptional regulator YafY</fullName>
    </submittedName>
</protein>
<sequence>MSFAKASDLLRLAEMAASRHLGVGLQEIETEFSVDRRTAQRMTRALEDCFPNVETLTDDQRRKFWKLRGEKAGLMLSRGIRDSELAAVEMSIRRAEREGAVLEAEALKSLRDRLLSVMPGPHARRAEADAEAVLEAHGFASRPGPRVRTDPQILATIAQALKGPHLLTVSYAGSRDESPRSRVLEPYGLLLGTRRYLVAKDRGGDDRLRHFRLDRIISAQLQPDSFARDPDFNLEAHAARAFGSFHAETEQGEVVWRFSPAAAATAREFLFHPQQEATDEPDGSLTVRFNASGWLEMAWHLYQWGEGVAVIAPEPLRRMVEDFRRADFPALP</sequence>
<feature type="domain" description="WCX" evidence="2">
    <location>
        <begin position="252"/>
        <end position="320"/>
    </location>
</feature>
<dbReference type="GO" id="GO:0003677">
    <property type="term" value="F:DNA binding"/>
    <property type="evidence" value="ECO:0007669"/>
    <property type="project" value="UniProtKB-KW"/>
</dbReference>
<dbReference type="PROSITE" id="PS52050">
    <property type="entry name" value="WYL"/>
    <property type="match status" value="1"/>
</dbReference>
<dbReference type="PANTHER" id="PTHR34580:SF1">
    <property type="entry name" value="PROTEIN PAFC"/>
    <property type="match status" value="1"/>
</dbReference>
<dbReference type="EMBL" id="OAOQ01000007">
    <property type="protein sequence ID" value="SNX70867.1"/>
    <property type="molecule type" value="Genomic_DNA"/>
</dbReference>
<dbReference type="RefSeq" id="WP_097030465.1">
    <property type="nucleotide sequence ID" value="NZ_OAOQ01000007.1"/>
</dbReference>
<dbReference type="AlphaFoldDB" id="A0A285CTH9"/>
<evidence type="ECO:0000313" key="3">
    <source>
        <dbReference type="EMBL" id="SNX70867.1"/>
    </source>
</evidence>
<accession>A0A285CTH9</accession>